<reference evidence="5" key="1">
    <citation type="journal article" date="2013" name="Science">
        <title>The Amborella genome and the evolution of flowering plants.</title>
        <authorList>
            <consortium name="Amborella Genome Project"/>
        </authorList>
    </citation>
    <scope>NUCLEOTIDE SEQUENCE [LARGE SCALE GENOMIC DNA]</scope>
</reference>
<dbReference type="Gramene" id="ERM94286">
    <property type="protein sequence ID" value="ERM94286"/>
    <property type="gene ID" value="AMTR_s00010p00230750"/>
</dbReference>
<evidence type="ECO:0000313" key="5">
    <source>
        <dbReference type="Proteomes" id="UP000017836"/>
    </source>
</evidence>
<dbReference type="PANTHER" id="PTHR13068">
    <property type="entry name" value="CGI-12 PROTEIN-RELATED"/>
    <property type="match status" value="1"/>
</dbReference>
<dbReference type="OrthoDB" id="637682at2759"/>
<dbReference type="Pfam" id="PF02536">
    <property type="entry name" value="mTERF"/>
    <property type="match status" value="2"/>
</dbReference>
<gene>
    <name evidence="4" type="ORF">AMTR_s00010p00230750</name>
</gene>
<sequence length="393" mass="45099">MALTKAQSFCKPQFLISLVIPLSLHSYVQQFSTKPSSLTFPSSLINDGTALPSSTSSFMVNLFVDSFGFSKQGAIAASSQLLHVKTPEKALSVLNFLKAKGFEAIHIHTIISKCPHILAANVEKNLEPKFKLFEDLGLSKFDLGAVISAYPTIVMYSLNKRLLPNVLFLKNYLDPKGFLKFLKGQGRRTLVSKRLQANVRFMESQGIGGSKLRALLLKRTHLFEVKSIRLIEITEKVKELGIESHFKMYSHAVGFMSSMSKETWQRKFTFFKSFGWSEEDIRTAFQKMPVIFCFSEQKLQKTMDYFINELKYDEKYLFFHPRIFCFNLERRLIPRINLLKVLRSRKLLEKDASLLTICVLTEKAFLERYVLSFGEEAENLLNIHKGNKENSRN</sequence>
<dbReference type="PANTHER" id="PTHR13068:SF236">
    <property type="entry name" value="OS02G0749800 PROTEIN"/>
    <property type="match status" value="1"/>
</dbReference>
<dbReference type="SMART" id="SM00733">
    <property type="entry name" value="Mterf"/>
    <property type="match status" value="7"/>
</dbReference>
<name>W1NFN3_AMBTC</name>
<dbReference type="EMBL" id="KI397513">
    <property type="protein sequence ID" value="ERM94286.1"/>
    <property type="molecule type" value="Genomic_DNA"/>
</dbReference>
<keyword evidence="3" id="KW-0809">Transit peptide</keyword>
<dbReference type="InterPro" id="IPR038538">
    <property type="entry name" value="MTERF_sf"/>
</dbReference>
<dbReference type="FunFam" id="1.25.70.10:FF:000001">
    <property type="entry name" value="Mitochondrial transcription termination factor-like"/>
    <property type="match status" value="1"/>
</dbReference>
<dbReference type="Gene3D" id="1.25.70.10">
    <property type="entry name" value="Transcription termination factor 3, mitochondrial"/>
    <property type="match status" value="2"/>
</dbReference>
<accession>W1NFN3</accession>
<dbReference type="InterPro" id="IPR003690">
    <property type="entry name" value="MTERF"/>
</dbReference>
<evidence type="ECO:0000256" key="3">
    <source>
        <dbReference type="ARBA" id="ARBA00022946"/>
    </source>
</evidence>
<organism evidence="4 5">
    <name type="scientific">Amborella trichopoda</name>
    <dbReference type="NCBI Taxonomy" id="13333"/>
    <lineage>
        <taxon>Eukaryota</taxon>
        <taxon>Viridiplantae</taxon>
        <taxon>Streptophyta</taxon>
        <taxon>Embryophyta</taxon>
        <taxon>Tracheophyta</taxon>
        <taxon>Spermatophyta</taxon>
        <taxon>Magnoliopsida</taxon>
        <taxon>Amborellales</taxon>
        <taxon>Amborellaceae</taxon>
        <taxon>Amborella</taxon>
    </lineage>
</organism>
<keyword evidence="2" id="KW-0805">Transcription regulation</keyword>
<protein>
    <submittedName>
        <fullName evidence="4">Uncharacterized protein</fullName>
    </submittedName>
</protein>
<dbReference type="HOGENOM" id="CLU_034145_1_3_1"/>
<dbReference type="eggNOG" id="KOG1267">
    <property type="taxonomic scope" value="Eukaryota"/>
</dbReference>
<evidence type="ECO:0000313" key="4">
    <source>
        <dbReference type="EMBL" id="ERM94286.1"/>
    </source>
</evidence>
<keyword evidence="2" id="KW-0806">Transcription termination</keyword>
<dbReference type="GO" id="GO:0006353">
    <property type="term" value="P:DNA-templated transcription termination"/>
    <property type="evidence" value="ECO:0007669"/>
    <property type="project" value="UniProtKB-KW"/>
</dbReference>
<evidence type="ECO:0000256" key="1">
    <source>
        <dbReference type="ARBA" id="ARBA00007692"/>
    </source>
</evidence>
<evidence type="ECO:0000256" key="2">
    <source>
        <dbReference type="ARBA" id="ARBA00022472"/>
    </source>
</evidence>
<proteinExistence type="inferred from homology"/>
<dbReference type="OMA" id="FTEKFIC"/>
<dbReference type="Proteomes" id="UP000017836">
    <property type="component" value="Unassembled WGS sequence"/>
</dbReference>
<dbReference type="GO" id="GO:0003676">
    <property type="term" value="F:nucleic acid binding"/>
    <property type="evidence" value="ECO:0007669"/>
    <property type="project" value="InterPro"/>
</dbReference>
<comment type="similarity">
    <text evidence="1">Belongs to the mTERF family.</text>
</comment>
<dbReference type="GO" id="GO:0009658">
    <property type="term" value="P:chloroplast organization"/>
    <property type="evidence" value="ECO:0000318"/>
    <property type="project" value="GO_Central"/>
</dbReference>
<dbReference type="GO" id="GO:0009507">
    <property type="term" value="C:chloroplast"/>
    <property type="evidence" value="ECO:0000318"/>
    <property type="project" value="GO_Central"/>
</dbReference>
<dbReference type="AlphaFoldDB" id="W1NFN3"/>
<keyword evidence="2" id="KW-0804">Transcription</keyword>
<keyword evidence="5" id="KW-1185">Reference proteome</keyword>
<dbReference type="KEGG" id="atr:18422175"/>